<dbReference type="InterPro" id="IPR050190">
    <property type="entry name" value="UPF0213_domain"/>
</dbReference>
<gene>
    <name evidence="3" type="ORF">AUJ66_01555</name>
</gene>
<evidence type="ECO:0000256" key="1">
    <source>
        <dbReference type="ARBA" id="ARBA00007435"/>
    </source>
</evidence>
<dbReference type="PROSITE" id="PS50164">
    <property type="entry name" value="GIY_YIG"/>
    <property type="match status" value="1"/>
</dbReference>
<dbReference type="GO" id="GO:0004519">
    <property type="term" value="F:endonuclease activity"/>
    <property type="evidence" value="ECO:0007669"/>
    <property type="project" value="UniProtKB-KW"/>
</dbReference>
<dbReference type="Pfam" id="PF01541">
    <property type="entry name" value="GIY-YIG"/>
    <property type="match status" value="1"/>
</dbReference>
<protein>
    <submittedName>
        <fullName evidence="3">Endonuclease</fullName>
    </submittedName>
</protein>
<evidence type="ECO:0000313" key="3">
    <source>
        <dbReference type="EMBL" id="OIN98081.1"/>
    </source>
</evidence>
<accession>A0A1J4SF67</accession>
<keyword evidence="3" id="KW-0255">Endonuclease</keyword>
<keyword evidence="3" id="KW-0378">Hydrolase</keyword>
<feature type="domain" description="GIY-YIG" evidence="2">
    <location>
        <begin position="6"/>
        <end position="81"/>
    </location>
</feature>
<name>A0A1J4SF67_9BACT</name>
<dbReference type="InterPro" id="IPR000305">
    <property type="entry name" value="GIY-YIG_endonuc"/>
</dbReference>
<dbReference type="EMBL" id="MNUO01000024">
    <property type="protein sequence ID" value="OIN98081.1"/>
    <property type="molecule type" value="Genomic_DNA"/>
</dbReference>
<sequence length="90" mass="10805">MIKRKSKYYVYILQCKDGTYYTGYTNNLEERIKLHNKGDGAKYVKGRGPVKLVYAKEYRYYKNALNAEKEIKSYTRKEKEELIGTYEKNR</sequence>
<dbReference type="SUPFAM" id="SSF82771">
    <property type="entry name" value="GIY-YIG endonuclease"/>
    <property type="match status" value="1"/>
</dbReference>
<evidence type="ECO:0000259" key="2">
    <source>
        <dbReference type="PROSITE" id="PS50164"/>
    </source>
</evidence>
<dbReference type="CDD" id="cd10456">
    <property type="entry name" value="GIY-YIG_UPF0213"/>
    <property type="match status" value="1"/>
</dbReference>
<dbReference type="STRING" id="1817893.AUJ66_01555"/>
<dbReference type="AlphaFoldDB" id="A0A1J4SF67"/>
<comment type="similarity">
    <text evidence="1">Belongs to the UPF0213 family.</text>
</comment>
<organism evidence="3 4">
    <name type="scientific">Candidatus Desantisbacteria bacterium CG1_02_38_46</name>
    <dbReference type="NCBI Taxonomy" id="1817893"/>
    <lineage>
        <taxon>Bacteria</taxon>
        <taxon>Candidatus Desantisiibacteriota</taxon>
    </lineage>
</organism>
<reference evidence="3 4" key="1">
    <citation type="journal article" date="2016" name="Environ. Microbiol.">
        <title>Genomic resolution of a cold subsurface aquifer community provides metabolic insights for novel microbes adapted to high CO concentrations.</title>
        <authorList>
            <person name="Probst A.J."/>
            <person name="Castelle C.J."/>
            <person name="Singh A."/>
            <person name="Brown C.T."/>
            <person name="Anantharaman K."/>
            <person name="Sharon I."/>
            <person name="Hug L.A."/>
            <person name="Burstein D."/>
            <person name="Emerson J.B."/>
            <person name="Thomas B.C."/>
            <person name="Banfield J.F."/>
        </authorList>
    </citation>
    <scope>NUCLEOTIDE SEQUENCE [LARGE SCALE GENOMIC DNA]</scope>
    <source>
        <strain evidence="3">CG1_02_38_46</strain>
    </source>
</reference>
<comment type="caution">
    <text evidence="3">The sequence shown here is derived from an EMBL/GenBank/DDBJ whole genome shotgun (WGS) entry which is preliminary data.</text>
</comment>
<dbReference type="InterPro" id="IPR035901">
    <property type="entry name" value="GIY-YIG_endonuc_sf"/>
</dbReference>
<proteinExistence type="inferred from homology"/>
<evidence type="ECO:0000313" key="4">
    <source>
        <dbReference type="Proteomes" id="UP000182278"/>
    </source>
</evidence>
<keyword evidence="3" id="KW-0540">Nuclease</keyword>
<dbReference type="PANTHER" id="PTHR34477:SF1">
    <property type="entry name" value="UPF0213 PROTEIN YHBQ"/>
    <property type="match status" value="1"/>
</dbReference>
<dbReference type="Gene3D" id="3.40.1440.10">
    <property type="entry name" value="GIY-YIG endonuclease"/>
    <property type="match status" value="1"/>
</dbReference>
<dbReference type="Proteomes" id="UP000182278">
    <property type="component" value="Unassembled WGS sequence"/>
</dbReference>
<dbReference type="PANTHER" id="PTHR34477">
    <property type="entry name" value="UPF0213 PROTEIN YHBQ"/>
    <property type="match status" value="1"/>
</dbReference>